<name>A0A3A8APC0_9HYPH</name>
<dbReference type="Pfam" id="PF00990">
    <property type="entry name" value="GGDEF"/>
    <property type="match status" value="1"/>
</dbReference>
<dbReference type="InterPro" id="IPR052155">
    <property type="entry name" value="Biofilm_reg_signaling"/>
</dbReference>
<dbReference type="InterPro" id="IPR000700">
    <property type="entry name" value="PAS-assoc_C"/>
</dbReference>
<dbReference type="InterPro" id="IPR000160">
    <property type="entry name" value="GGDEF_dom"/>
</dbReference>
<sequence>MMTAVRNRTIRNPFAEQLLNPATLDCMPRGDWMFGMSLTNRVSTFLQDLTGGADLVEAQKTAVVAAQVMTILRHLPVMAISGVMIALITAYVAWDHANFTVFAIWLGGFVCLEAVMLALWWKNRNRAPETLAETAIAVRRTVWYAAAIGLSWGSLAALLIPYVAADNTIFATALITSAILVTAFSLMALLPAVLVFVLISGSLAIASALFHPHAEEWPPIVGLIAAYMLFIPWLAVSYGRAFLRHLKTDIENRENAQVIGYLLDEYEETVSEWIWETDPAGCTARMSSRLSAKLGTTGEGTARVPFATLLGLVARVDDAGFQEVRSALIEGRAFSGIECQVRSGGTDQYWRISGRPIRDDAGTPAGFVGTVRDITAEKEAKNQIIRLAHRDTLTGLYNRASFTERLENAVRTLERYGTPFTLLFLDLDKFKLVNDTYGHPVGDRLLAEVSKRIQAIVRKDDCVARLGGDEFAIILEQSNDAVFAAKLASRLIASVLEAYVIDGETLWIGVSVGIALAPQHGTRPEQILRNADLALYRAKEDGRGVFRYFEAQMDFAQRERRILEQEMHQALEDEEFRLCYQPLIGSESGRIRAMEALIRWDHPIRGEISPVEFISIAEQSNLIVAIGKWTLRTACEAATAWPDDVCVAVNVAVPHFMRSDIVADVEAVLQATGLPAYRLEIEITESLLIEDSDDVLNRLIALKKLGCAIVMDDFGTGYSSLSYLLKFPFDRLKIDRSFTRDIDTGESAKAILMAIASLGENLGIKITAEGVETADQLDFLVDIGCDQLQGFYFSQPVRHEDVAPIMLRNFMDSRQMSLHAEIRDERETRRNRSAG</sequence>
<feature type="domain" description="GGDEF" evidence="5">
    <location>
        <begin position="418"/>
        <end position="551"/>
    </location>
</feature>
<evidence type="ECO:0000259" key="5">
    <source>
        <dbReference type="PROSITE" id="PS50887"/>
    </source>
</evidence>
<dbReference type="AlphaFoldDB" id="A0A3A8APC0"/>
<dbReference type="CDD" id="cd01948">
    <property type="entry name" value="EAL"/>
    <property type="match status" value="1"/>
</dbReference>
<comment type="caution">
    <text evidence="6">The sequence shown here is derived from an EMBL/GenBank/DDBJ whole genome shotgun (WGS) entry which is preliminary data.</text>
</comment>
<dbReference type="InterPro" id="IPR035919">
    <property type="entry name" value="EAL_sf"/>
</dbReference>
<dbReference type="FunFam" id="3.30.70.270:FF:000001">
    <property type="entry name" value="Diguanylate cyclase domain protein"/>
    <property type="match status" value="1"/>
</dbReference>
<feature type="transmembrane region" description="Helical" evidence="2">
    <location>
        <begin position="220"/>
        <end position="243"/>
    </location>
</feature>
<dbReference type="PROSITE" id="PS50883">
    <property type="entry name" value="EAL"/>
    <property type="match status" value="1"/>
</dbReference>
<protein>
    <submittedName>
        <fullName evidence="6">EAL domain-containing protein</fullName>
    </submittedName>
</protein>
<evidence type="ECO:0000259" key="3">
    <source>
        <dbReference type="PROSITE" id="PS50113"/>
    </source>
</evidence>
<evidence type="ECO:0000313" key="6">
    <source>
        <dbReference type="EMBL" id="RKF07541.1"/>
    </source>
</evidence>
<feature type="transmembrane region" description="Helical" evidence="2">
    <location>
        <begin position="142"/>
        <end position="163"/>
    </location>
</feature>
<dbReference type="Pfam" id="PF00563">
    <property type="entry name" value="EAL"/>
    <property type="match status" value="1"/>
</dbReference>
<reference evidence="6 7" key="1">
    <citation type="journal article" date="2018" name="Int. J. Syst. Bacteriol.">
        <title>Oceaniradius stylonemae gen. nov., sp. nov., isolated from a red alga, Stylonema cornu-cervi.</title>
        <authorList>
            <person name="Jeong S."/>
        </authorList>
    </citation>
    <scope>NUCLEOTIDE SEQUENCE [LARGE SCALE GENOMIC DNA]</scope>
    <source>
        <strain evidence="6 7">StC1</strain>
    </source>
</reference>
<dbReference type="Gene3D" id="3.30.450.20">
    <property type="entry name" value="PAS domain"/>
    <property type="match status" value="1"/>
</dbReference>
<dbReference type="PANTHER" id="PTHR44757">
    <property type="entry name" value="DIGUANYLATE CYCLASE DGCP"/>
    <property type="match status" value="1"/>
</dbReference>
<dbReference type="InterPro" id="IPR000014">
    <property type="entry name" value="PAS"/>
</dbReference>
<evidence type="ECO:0000256" key="1">
    <source>
        <dbReference type="SAM" id="Coils"/>
    </source>
</evidence>
<dbReference type="EMBL" id="QFWV02000004">
    <property type="protein sequence ID" value="RKF07541.1"/>
    <property type="molecule type" value="Genomic_DNA"/>
</dbReference>
<dbReference type="Pfam" id="PF08448">
    <property type="entry name" value="PAS_4"/>
    <property type="match status" value="1"/>
</dbReference>
<dbReference type="SMART" id="SM00052">
    <property type="entry name" value="EAL"/>
    <property type="match status" value="1"/>
</dbReference>
<dbReference type="NCBIfam" id="TIGR00254">
    <property type="entry name" value="GGDEF"/>
    <property type="match status" value="1"/>
</dbReference>
<dbReference type="Proteomes" id="UP000246132">
    <property type="component" value="Unassembled WGS sequence"/>
</dbReference>
<dbReference type="SUPFAM" id="SSF55073">
    <property type="entry name" value="Nucleotide cyclase"/>
    <property type="match status" value="1"/>
</dbReference>
<dbReference type="SMART" id="SM00267">
    <property type="entry name" value="GGDEF"/>
    <property type="match status" value="1"/>
</dbReference>
<dbReference type="InterPro" id="IPR001633">
    <property type="entry name" value="EAL_dom"/>
</dbReference>
<dbReference type="PANTHER" id="PTHR44757:SF10">
    <property type="entry name" value="MEMBRANE PROTEIN"/>
    <property type="match status" value="1"/>
</dbReference>
<dbReference type="InterPro" id="IPR013656">
    <property type="entry name" value="PAS_4"/>
</dbReference>
<feature type="coiled-coil region" evidence="1">
    <location>
        <begin position="546"/>
        <end position="573"/>
    </location>
</feature>
<keyword evidence="2" id="KW-0472">Membrane</keyword>
<feature type="domain" description="EAL" evidence="4">
    <location>
        <begin position="560"/>
        <end position="810"/>
    </location>
</feature>
<dbReference type="SUPFAM" id="SSF141868">
    <property type="entry name" value="EAL domain-like"/>
    <property type="match status" value="1"/>
</dbReference>
<feature type="transmembrane region" description="Helical" evidence="2">
    <location>
        <begin position="75"/>
        <end position="94"/>
    </location>
</feature>
<feature type="transmembrane region" description="Helical" evidence="2">
    <location>
        <begin position="193"/>
        <end position="214"/>
    </location>
</feature>
<dbReference type="PROSITE" id="PS50113">
    <property type="entry name" value="PAC"/>
    <property type="match status" value="1"/>
</dbReference>
<evidence type="ECO:0000256" key="2">
    <source>
        <dbReference type="SAM" id="Phobius"/>
    </source>
</evidence>
<keyword evidence="2" id="KW-0812">Transmembrane</keyword>
<organism evidence="6 7">
    <name type="scientific">Oceaniradius stylonematis</name>
    <dbReference type="NCBI Taxonomy" id="2184161"/>
    <lineage>
        <taxon>Bacteria</taxon>
        <taxon>Pseudomonadati</taxon>
        <taxon>Pseudomonadota</taxon>
        <taxon>Alphaproteobacteria</taxon>
        <taxon>Hyphomicrobiales</taxon>
        <taxon>Ahrensiaceae</taxon>
        <taxon>Oceaniradius</taxon>
    </lineage>
</organism>
<feature type="domain" description="PAC" evidence="3">
    <location>
        <begin position="327"/>
        <end position="386"/>
    </location>
</feature>
<proteinExistence type="predicted"/>
<dbReference type="SUPFAM" id="SSF55785">
    <property type="entry name" value="PYP-like sensor domain (PAS domain)"/>
    <property type="match status" value="1"/>
</dbReference>
<evidence type="ECO:0000313" key="7">
    <source>
        <dbReference type="Proteomes" id="UP000246132"/>
    </source>
</evidence>
<dbReference type="CDD" id="cd01949">
    <property type="entry name" value="GGDEF"/>
    <property type="match status" value="1"/>
</dbReference>
<feature type="transmembrane region" description="Helical" evidence="2">
    <location>
        <begin position="100"/>
        <end position="121"/>
    </location>
</feature>
<evidence type="ECO:0000259" key="4">
    <source>
        <dbReference type="PROSITE" id="PS50883"/>
    </source>
</evidence>
<accession>A0A3A8APC0</accession>
<dbReference type="InterPro" id="IPR035965">
    <property type="entry name" value="PAS-like_dom_sf"/>
</dbReference>
<dbReference type="InterPro" id="IPR043128">
    <property type="entry name" value="Rev_trsase/Diguanyl_cyclase"/>
</dbReference>
<keyword evidence="1" id="KW-0175">Coiled coil</keyword>
<keyword evidence="7" id="KW-1185">Reference proteome</keyword>
<dbReference type="GO" id="GO:0003824">
    <property type="term" value="F:catalytic activity"/>
    <property type="evidence" value="ECO:0007669"/>
    <property type="project" value="UniProtKB-ARBA"/>
</dbReference>
<dbReference type="Gene3D" id="3.30.70.270">
    <property type="match status" value="1"/>
</dbReference>
<dbReference type="InterPro" id="IPR029787">
    <property type="entry name" value="Nucleotide_cyclase"/>
</dbReference>
<keyword evidence="2" id="KW-1133">Transmembrane helix</keyword>
<dbReference type="PROSITE" id="PS50887">
    <property type="entry name" value="GGDEF"/>
    <property type="match status" value="1"/>
</dbReference>
<dbReference type="NCBIfam" id="TIGR00229">
    <property type="entry name" value="sensory_box"/>
    <property type="match status" value="1"/>
</dbReference>
<gene>
    <name evidence="6" type="ORF">DEM25_007080</name>
</gene>
<dbReference type="Gene3D" id="3.20.20.450">
    <property type="entry name" value="EAL domain"/>
    <property type="match status" value="1"/>
</dbReference>